<dbReference type="GeneID" id="106461521"/>
<gene>
    <name evidence="5" type="primary">LOC106461521</name>
</gene>
<dbReference type="InterPro" id="IPR012340">
    <property type="entry name" value="NA-bd_OB-fold"/>
</dbReference>
<dbReference type="Pfam" id="PF08661">
    <property type="entry name" value="Rep_fac-A_3"/>
    <property type="match status" value="1"/>
</dbReference>
<dbReference type="Gene3D" id="2.40.50.140">
    <property type="entry name" value="Nucleic acid-binding proteins"/>
    <property type="match status" value="1"/>
</dbReference>
<evidence type="ECO:0000313" key="4">
    <source>
        <dbReference type="Proteomes" id="UP000694941"/>
    </source>
</evidence>
<evidence type="ECO:0000256" key="3">
    <source>
        <dbReference type="ARBA" id="ARBA00023242"/>
    </source>
</evidence>
<proteinExistence type="inferred from homology"/>
<dbReference type="Proteomes" id="UP000694941">
    <property type="component" value="Unplaced"/>
</dbReference>
<protein>
    <submittedName>
        <fullName evidence="5">Replication protein A 14 kDa subunit-like</fullName>
    </submittedName>
</protein>
<comment type="subcellular location">
    <subcellularLocation>
        <location evidence="1">Nucleus</location>
    </subcellularLocation>
</comment>
<evidence type="ECO:0000256" key="1">
    <source>
        <dbReference type="ARBA" id="ARBA00004123"/>
    </source>
</evidence>
<dbReference type="RefSeq" id="XP_013776804.1">
    <property type="nucleotide sequence ID" value="XM_013921350.2"/>
</dbReference>
<organism evidence="4 5">
    <name type="scientific">Limulus polyphemus</name>
    <name type="common">Atlantic horseshoe crab</name>
    <dbReference type="NCBI Taxonomy" id="6850"/>
    <lineage>
        <taxon>Eukaryota</taxon>
        <taxon>Metazoa</taxon>
        <taxon>Ecdysozoa</taxon>
        <taxon>Arthropoda</taxon>
        <taxon>Chelicerata</taxon>
        <taxon>Merostomata</taxon>
        <taxon>Xiphosura</taxon>
        <taxon>Limulidae</taxon>
        <taxon>Limulus</taxon>
    </lineage>
</organism>
<accession>A0ABM1B881</accession>
<evidence type="ECO:0000313" key="5">
    <source>
        <dbReference type="RefSeq" id="XP_013776804.1"/>
    </source>
</evidence>
<evidence type="ECO:0000256" key="2">
    <source>
        <dbReference type="ARBA" id="ARBA00009761"/>
    </source>
</evidence>
<keyword evidence="3" id="KW-0539">Nucleus</keyword>
<dbReference type="InterPro" id="IPR013970">
    <property type="entry name" value="Rfa2"/>
</dbReference>
<reference evidence="5" key="1">
    <citation type="submission" date="2025-08" db="UniProtKB">
        <authorList>
            <consortium name="RefSeq"/>
        </authorList>
    </citation>
    <scope>IDENTIFICATION</scope>
    <source>
        <tissue evidence="5">Muscle</tissue>
    </source>
</reference>
<name>A0ABM1B881_LIMPO</name>
<dbReference type="SUPFAM" id="SSF50249">
    <property type="entry name" value="Nucleic acid-binding proteins"/>
    <property type="match status" value="1"/>
</dbReference>
<sequence>MNLLETARHRVNASHLAQFQGKPICILGTVVQIDNSGKSFKMKSSDNQVITVIMEEPLGELLQGVIEVEGVVHNPKAVVCKRYFMFPQEAAEEFDINLHNEAVKLVNQYQNFYQCVTD</sequence>
<dbReference type="PANTHER" id="PTHR15114">
    <property type="entry name" value="REPLICATION PROTEIN A3"/>
    <property type="match status" value="1"/>
</dbReference>
<comment type="similarity">
    <text evidence="2">Belongs to the replication factor A protein 3 family.</text>
</comment>
<dbReference type="CDD" id="cd04479">
    <property type="entry name" value="RPA3"/>
    <property type="match status" value="1"/>
</dbReference>
<dbReference type="PANTHER" id="PTHR15114:SF1">
    <property type="entry name" value="REPLICATION PROTEIN A 14 KDA SUBUNIT"/>
    <property type="match status" value="1"/>
</dbReference>
<keyword evidence="4" id="KW-1185">Reference proteome</keyword>